<evidence type="ECO:0000256" key="3">
    <source>
        <dbReference type="ARBA" id="ARBA00022643"/>
    </source>
</evidence>
<gene>
    <name evidence="16" type="ORF">DCP75_15955</name>
</gene>
<comment type="caution">
    <text evidence="16">The sequence shown here is derived from an EMBL/GenBank/DDBJ whole genome shotgun (WGS) entry which is preliminary data.</text>
</comment>
<dbReference type="EMBL" id="DMND01000212">
    <property type="protein sequence ID" value="HAN29178.1"/>
    <property type="molecule type" value="Genomic_DNA"/>
</dbReference>
<evidence type="ECO:0000256" key="4">
    <source>
        <dbReference type="ARBA" id="ARBA00022723"/>
    </source>
</evidence>
<dbReference type="InterPro" id="IPR023753">
    <property type="entry name" value="FAD/NAD-binding_dom"/>
</dbReference>
<evidence type="ECO:0000256" key="8">
    <source>
        <dbReference type="ARBA" id="ARBA00030119"/>
    </source>
</evidence>
<dbReference type="InterPro" id="IPR036188">
    <property type="entry name" value="FAD/NAD-bd_sf"/>
</dbReference>
<comment type="subunit">
    <text evidence="13">Heterotetramer of 2 PreA and 2 PreT subunits.</text>
</comment>
<protein>
    <recommendedName>
        <fullName evidence="14">dihydrouracil dehydrogenase (NAD(+))</fullName>
        <ecNumber evidence="14">1.3.1.1</ecNumber>
    </recommendedName>
    <alternativeName>
        <fullName evidence="9">Dihydrothymine dehydrogenase</fullName>
    </alternativeName>
    <alternativeName>
        <fullName evidence="8">Dihydrouracil dehydrogenase</fullName>
    </alternativeName>
</protein>
<feature type="domain" description="4Fe-4S ferredoxin-type" evidence="15">
    <location>
        <begin position="553"/>
        <end position="583"/>
    </location>
</feature>
<dbReference type="Pfam" id="PF12838">
    <property type="entry name" value="Fer4_7"/>
    <property type="match status" value="1"/>
</dbReference>
<evidence type="ECO:0000313" key="16">
    <source>
        <dbReference type="EMBL" id="HAN29178.1"/>
    </source>
</evidence>
<dbReference type="Proteomes" id="UP000259273">
    <property type="component" value="Unassembled WGS sequence"/>
</dbReference>
<keyword evidence="5" id="KW-0560">Oxidoreductase</keyword>
<evidence type="ECO:0000256" key="12">
    <source>
        <dbReference type="ARBA" id="ARBA00049578"/>
    </source>
</evidence>
<accession>A0A3C1KRN8</accession>
<evidence type="ECO:0000256" key="7">
    <source>
        <dbReference type="ARBA" id="ARBA00023014"/>
    </source>
</evidence>
<dbReference type="EC" id="1.3.1.1" evidence="14"/>
<comment type="cofactor">
    <cofactor evidence="1">
        <name>FMN</name>
        <dbReference type="ChEBI" id="CHEBI:58210"/>
    </cofactor>
</comment>
<organism evidence="16 17">
    <name type="scientific">Haliea salexigens</name>
    <dbReference type="NCBI Taxonomy" id="287487"/>
    <lineage>
        <taxon>Bacteria</taxon>
        <taxon>Pseudomonadati</taxon>
        <taxon>Pseudomonadota</taxon>
        <taxon>Gammaproteobacteria</taxon>
        <taxon>Cellvibrionales</taxon>
        <taxon>Halieaceae</taxon>
        <taxon>Haliea</taxon>
    </lineage>
</organism>
<dbReference type="InterPro" id="IPR017896">
    <property type="entry name" value="4Fe4S_Fe-S-bd"/>
</dbReference>
<keyword evidence="3" id="KW-0288">FMN</keyword>
<comment type="catalytic activity">
    <reaction evidence="10">
        <text>5,6-dihydrothymine + NAD(+) = thymine + NADH + H(+)</text>
        <dbReference type="Rhea" id="RHEA:28791"/>
        <dbReference type="ChEBI" id="CHEBI:15378"/>
        <dbReference type="ChEBI" id="CHEBI:17821"/>
        <dbReference type="ChEBI" id="CHEBI:27468"/>
        <dbReference type="ChEBI" id="CHEBI:57540"/>
        <dbReference type="ChEBI" id="CHEBI:57945"/>
        <dbReference type="EC" id="1.3.1.1"/>
    </reaction>
</comment>
<comment type="catalytic activity">
    <reaction evidence="11">
        <text>5,6-dihydrouracil + NAD(+) = uracil + NADH + H(+)</text>
        <dbReference type="Rhea" id="RHEA:20189"/>
        <dbReference type="ChEBI" id="CHEBI:15378"/>
        <dbReference type="ChEBI" id="CHEBI:15901"/>
        <dbReference type="ChEBI" id="CHEBI:17568"/>
        <dbReference type="ChEBI" id="CHEBI:57540"/>
        <dbReference type="ChEBI" id="CHEBI:57945"/>
        <dbReference type="EC" id="1.3.1.1"/>
    </reaction>
</comment>
<dbReference type="PRINTS" id="PR00419">
    <property type="entry name" value="ADXRDTASE"/>
</dbReference>
<dbReference type="GO" id="GO:0046872">
    <property type="term" value="F:metal ion binding"/>
    <property type="evidence" value="ECO:0007669"/>
    <property type="project" value="UniProtKB-KW"/>
</dbReference>
<dbReference type="SUPFAM" id="SSF51971">
    <property type="entry name" value="Nucleotide-binding domain"/>
    <property type="match status" value="1"/>
</dbReference>
<keyword evidence="4" id="KW-0479">Metal-binding</keyword>
<evidence type="ECO:0000313" key="17">
    <source>
        <dbReference type="Proteomes" id="UP000259273"/>
    </source>
</evidence>
<dbReference type="GO" id="GO:0004159">
    <property type="term" value="F:dihydropyrimidine dehydrogenase (NAD+) activity"/>
    <property type="evidence" value="ECO:0007669"/>
    <property type="project" value="UniProtKB-EC"/>
</dbReference>
<dbReference type="AlphaFoldDB" id="A0A3C1KRN8"/>
<dbReference type="InterPro" id="IPR017900">
    <property type="entry name" value="4Fe4S_Fe_S_CS"/>
</dbReference>
<evidence type="ECO:0000256" key="13">
    <source>
        <dbReference type="ARBA" id="ARBA00049714"/>
    </source>
</evidence>
<evidence type="ECO:0000256" key="5">
    <source>
        <dbReference type="ARBA" id="ARBA00023002"/>
    </source>
</evidence>
<evidence type="ECO:0000256" key="6">
    <source>
        <dbReference type="ARBA" id="ARBA00023004"/>
    </source>
</evidence>
<dbReference type="PANTHER" id="PTHR43073">
    <property type="entry name" value="DIHYDROPYRIMIDINE DEHYDROGENASE [NADP(+)]"/>
    <property type="match status" value="1"/>
</dbReference>
<keyword evidence="2" id="KW-0285">Flavoprotein</keyword>
<comment type="function">
    <text evidence="12">Involved in pyrimidine base degradation. Catalyzes physiologically the reduction of uracil to 5,6-dihydrouracil (DHU) by using NADH as a specific cosubstrate. It also catalyzes the reverse reaction and the reduction of thymine to 5,6-dihydrothymine (DHT).</text>
</comment>
<dbReference type="SUPFAM" id="SSF54862">
    <property type="entry name" value="4Fe-4S ferredoxins"/>
    <property type="match status" value="1"/>
</dbReference>
<feature type="domain" description="4Fe-4S ferredoxin-type" evidence="15">
    <location>
        <begin position="494"/>
        <end position="523"/>
    </location>
</feature>
<dbReference type="InterPro" id="IPR009051">
    <property type="entry name" value="Helical_ferredxn"/>
</dbReference>
<dbReference type="Pfam" id="PF14691">
    <property type="entry name" value="Fer4_20"/>
    <property type="match status" value="1"/>
</dbReference>
<reference evidence="16 17" key="1">
    <citation type="journal article" date="2018" name="Nat. Biotechnol.">
        <title>A standardized bacterial taxonomy based on genome phylogeny substantially revises the tree of life.</title>
        <authorList>
            <person name="Parks D.H."/>
            <person name="Chuvochina M."/>
            <person name="Waite D.W."/>
            <person name="Rinke C."/>
            <person name="Skarshewski A."/>
            <person name="Chaumeil P.A."/>
            <person name="Hugenholtz P."/>
        </authorList>
    </citation>
    <scope>NUCLEOTIDE SEQUENCE [LARGE SCALE GENOMIC DNA]</scope>
    <source>
        <strain evidence="16">UBA9158</strain>
    </source>
</reference>
<dbReference type="Pfam" id="PF07992">
    <property type="entry name" value="Pyr_redox_2"/>
    <property type="match status" value="1"/>
</dbReference>
<dbReference type="PROSITE" id="PS00198">
    <property type="entry name" value="4FE4S_FER_1"/>
    <property type="match status" value="1"/>
</dbReference>
<dbReference type="PROSITE" id="PS51379">
    <property type="entry name" value="4FE4S_FER_2"/>
    <property type="match status" value="2"/>
</dbReference>
<evidence type="ECO:0000256" key="9">
    <source>
        <dbReference type="ARBA" id="ARBA00032722"/>
    </source>
</evidence>
<dbReference type="PANTHER" id="PTHR43073:SF2">
    <property type="entry name" value="DIHYDROPYRIMIDINE DEHYDROGENASE [NADP(+)]"/>
    <property type="match status" value="1"/>
</dbReference>
<dbReference type="GO" id="GO:0051536">
    <property type="term" value="F:iron-sulfur cluster binding"/>
    <property type="evidence" value="ECO:0007669"/>
    <property type="project" value="UniProtKB-KW"/>
</dbReference>
<dbReference type="Gene3D" id="3.50.50.60">
    <property type="entry name" value="FAD/NAD(P)-binding domain"/>
    <property type="match status" value="2"/>
</dbReference>
<dbReference type="Gene3D" id="3.30.70.20">
    <property type="match status" value="1"/>
</dbReference>
<evidence type="ECO:0000256" key="14">
    <source>
        <dbReference type="ARBA" id="ARBA00049728"/>
    </source>
</evidence>
<sequence length="592" mass="65517">MNPTDIKNPEYFHKVVDCQYACPAHTPVPEYIRLIAAGRYDDAYMVNWESNVFPGILGRTCDRPCEPACRRGRIAKGEEPVAICRLKRVAADNKTDISARLPQIPAQKNGKRIALIGAGPASLTVARDLMPLGYDIDIYDNQFAGGGMMRSQIPSFRLPASVLDEEVGYILDMGVVTQFNTEVTSLKSVLDKDYDAVFVGTGAPRGKGLNLPGLEEAGKQVHIGIDWLASVAFEHTSAIGRRVLVLGGGNTAMDCCRTSRRLGGEDVRVVVRSPFADMKASPWEKEDAMHEGIPIYDNHVPKEFVVENGKLKGMHFEKVEAHYDENGKRSLVPTGEDLVFMEADDVLMAIGQDNAFPWVERDLGIEFDNWDMPVVDKATFQSTNPRVFFGGDAAFGPENVITAVAHGHQAAISIDLFCKAEPVSNRPAPMTNLLSQKMGIHEWSYDNQIENDKRFVVPMAPLEETLRNRKLEVELGFDQGTGFKEAERCLNCDVQTVFDTPRCIECDACVDICPTDCISFVENAEESELRTRLTATAGNLAQDLYVSTELPTKRVMVKDEDVCLHCGLCAERCPTSAWDMQKFLYSVTKAGQ</sequence>
<evidence type="ECO:0000256" key="11">
    <source>
        <dbReference type="ARBA" id="ARBA00048792"/>
    </source>
</evidence>
<name>A0A3C1KRN8_9GAMM</name>
<keyword evidence="6" id="KW-0408">Iron</keyword>
<evidence type="ECO:0000259" key="15">
    <source>
        <dbReference type="PROSITE" id="PS51379"/>
    </source>
</evidence>
<proteinExistence type="predicted"/>
<dbReference type="Gene3D" id="1.10.1060.10">
    <property type="entry name" value="Alpha-helical ferredoxin"/>
    <property type="match status" value="1"/>
</dbReference>
<evidence type="ECO:0000256" key="2">
    <source>
        <dbReference type="ARBA" id="ARBA00022630"/>
    </source>
</evidence>
<dbReference type="InterPro" id="IPR028261">
    <property type="entry name" value="DPD_II"/>
</dbReference>
<evidence type="ECO:0000256" key="10">
    <source>
        <dbReference type="ARBA" id="ARBA00047685"/>
    </source>
</evidence>
<keyword evidence="7" id="KW-0411">Iron-sulfur</keyword>
<evidence type="ECO:0000256" key="1">
    <source>
        <dbReference type="ARBA" id="ARBA00001917"/>
    </source>
</evidence>
<dbReference type="STRING" id="1121937.GCA_000423125_00192"/>